<dbReference type="EMBL" id="JACDXW010000002">
    <property type="protein sequence ID" value="MCB5362904.1"/>
    <property type="molecule type" value="Genomic_DNA"/>
</dbReference>
<organism evidence="1 2">
    <name type="scientific">Mesopusillimonas faecipullorum</name>
    <dbReference type="NCBI Taxonomy" id="2755040"/>
    <lineage>
        <taxon>Bacteria</taxon>
        <taxon>Pseudomonadati</taxon>
        <taxon>Pseudomonadota</taxon>
        <taxon>Betaproteobacteria</taxon>
        <taxon>Burkholderiales</taxon>
        <taxon>Alcaligenaceae</taxon>
        <taxon>Mesopusillimonas</taxon>
    </lineage>
</organism>
<dbReference type="Proteomes" id="UP000776983">
    <property type="component" value="Unassembled WGS sequence"/>
</dbReference>
<sequence length="69" mass="7968">MKNSKTAEDFLLAMTLAHDMVLRALMKRAIAKDPSIRDDLIQDMDLRANNLDDKELVNMVRKRLEQLIA</sequence>
<keyword evidence="2" id="KW-1185">Reference proteome</keyword>
<evidence type="ECO:0000313" key="2">
    <source>
        <dbReference type="Proteomes" id="UP000776983"/>
    </source>
</evidence>
<name>A0ABS8CBA5_9BURK</name>
<gene>
    <name evidence="1" type="ORF">H0484_03930</name>
</gene>
<evidence type="ECO:0000313" key="1">
    <source>
        <dbReference type="EMBL" id="MCB5362904.1"/>
    </source>
</evidence>
<accession>A0ABS8CBA5</accession>
<protein>
    <submittedName>
        <fullName evidence="1">Uncharacterized protein</fullName>
    </submittedName>
</protein>
<proteinExistence type="predicted"/>
<reference evidence="1 2" key="1">
    <citation type="submission" date="2020-07" db="EMBL/GenBank/DDBJ databases">
        <title>Pusillimonas sp. nov., isolated from poultry manure in Taiwan.</title>
        <authorList>
            <person name="Lin S.-Y."/>
            <person name="Tang Y.-S."/>
            <person name="Young C.-C."/>
        </authorList>
    </citation>
    <scope>NUCLEOTIDE SEQUENCE [LARGE SCALE GENOMIC DNA]</scope>
    <source>
        <strain evidence="1 2">CC-YST705</strain>
    </source>
</reference>
<dbReference type="RefSeq" id="WP_226953151.1">
    <property type="nucleotide sequence ID" value="NZ_JACDXW010000002.1"/>
</dbReference>
<comment type="caution">
    <text evidence="1">The sequence shown here is derived from an EMBL/GenBank/DDBJ whole genome shotgun (WGS) entry which is preliminary data.</text>
</comment>